<dbReference type="EMBL" id="BOSL01000017">
    <property type="protein sequence ID" value="GIP55238.1"/>
    <property type="molecule type" value="Genomic_DNA"/>
</dbReference>
<comment type="caution">
    <text evidence="1">The sequence shown here is derived from an EMBL/GenBank/DDBJ whole genome shotgun (WGS) entry which is preliminary data.</text>
</comment>
<accession>A0ABQ4MH02</accession>
<reference evidence="1 2" key="1">
    <citation type="submission" date="2021-03" db="EMBL/GenBank/DDBJ databases">
        <title>Antimicrobial resistance genes in bacteria isolated from Japanese honey, and their potential for conferring macrolide and lincosamide resistance in the American foulbrood pathogen Paenibacillus larvae.</title>
        <authorList>
            <person name="Okamoto M."/>
            <person name="Kumagai M."/>
            <person name="Kanamori H."/>
            <person name="Takamatsu D."/>
        </authorList>
    </citation>
    <scope>NUCLEOTIDE SEQUENCE [LARGE SCALE GENOMIC DNA]</scope>
    <source>
        <strain evidence="1 2">J42TS3</strain>
    </source>
</reference>
<dbReference type="Pfam" id="PF10076">
    <property type="entry name" value="Phage_Mu_Gp48"/>
    <property type="match status" value="1"/>
</dbReference>
<dbReference type="Proteomes" id="UP000679992">
    <property type="component" value="Unassembled WGS sequence"/>
</dbReference>
<gene>
    <name evidence="1" type="ORF">J42TS3_42730</name>
</gene>
<name>A0ABQ4MH02_9BACL</name>
<sequence length="221" mass="25122">MRTLAEIKRDMRDYLPRYYDEMPVATNITDREAEEVARLRAEIDGVLAQFYVESATWGLARWERIFGLPINPRGQLTWAAVEDSDLTLGDLEVYTWETLEKAEFLRRPFTERRPVILAKLRGSETTTEKVLRDLIRSFTGLDVDIAVDYPHYTVTFTFLDNIGVPKSFADAKRAVGEVIPAHLAYEFKNAVIVTWGDLLHTTNANLAGYTVADIKGGLYNA</sequence>
<proteinExistence type="predicted"/>
<evidence type="ECO:0000313" key="2">
    <source>
        <dbReference type="Proteomes" id="UP000679992"/>
    </source>
</evidence>
<evidence type="ECO:0000313" key="1">
    <source>
        <dbReference type="EMBL" id="GIP55238.1"/>
    </source>
</evidence>
<protein>
    <recommendedName>
        <fullName evidence="3">Phage portal protein</fullName>
    </recommendedName>
</protein>
<evidence type="ECO:0008006" key="3">
    <source>
        <dbReference type="Google" id="ProtNLM"/>
    </source>
</evidence>
<keyword evidence="2" id="KW-1185">Reference proteome</keyword>
<dbReference type="InterPro" id="IPR018755">
    <property type="entry name" value="Phage_Mu_Gp48"/>
</dbReference>
<organism evidence="1 2">
    <name type="scientific">Paenibacillus vini</name>
    <dbReference type="NCBI Taxonomy" id="1476024"/>
    <lineage>
        <taxon>Bacteria</taxon>
        <taxon>Bacillati</taxon>
        <taxon>Bacillota</taxon>
        <taxon>Bacilli</taxon>
        <taxon>Bacillales</taxon>
        <taxon>Paenibacillaceae</taxon>
        <taxon>Paenibacillus</taxon>
    </lineage>
</organism>